<keyword evidence="1" id="KW-0472">Membrane</keyword>
<accession>A0AAF3F641</accession>
<keyword evidence="2" id="KW-1185">Reference proteome</keyword>
<name>A0AAF3F641_9BILA</name>
<keyword evidence="1" id="KW-1133">Transmembrane helix</keyword>
<reference evidence="3" key="1">
    <citation type="submission" date="2024-02" db="UniProtKB">
        <authorList>
            <consortium name="WormBaseParasite"/>
        </authorList>
    </citation>
    <scope>IDENTIFICATION</scope>
</reference>
<evidence type="ECO:0000313" key="2">
    <source>
        <dbReference type="Proteomes" id="UP000887575"/>
    </source>
</evidence>
<proteinExistence type="predicted"/>
<organism evidence="2 3">
    <name type="scientific">Mesorhabditis belari</name>
    <dbReference type="NCBI Taxonomy" id="2138241"/>
    <lineage>
        <taxon>Eukaryota</taxon>
        <taxon>Metazoa</taxon>
        <taxon>Ecdysozoa</taxon>
        <taxon>Nematoda</taxon>
        <taxon>Chromadorea</taxon>
        <taxon>Rhabditida</taxon>
        <taxon>Rhabditina</taxon>
        <taxon>Rhabditomorpha</taxon>
        <taxon>Rhabditoidea</taxon>
        <taxon>Rhabditidae</taxon>
        <taxon>Mesorhabditinae</taxon>
        <taxon>Mesorhabditis</taxon>
    </lineage>
</organism>
<dbReference type="WBParaSite" id="MBELARI_LOCUS2279">
    <property type="protein sequence ID" value="MBELARI_LOCUS2279"/>
    <property type="gene ID" value="MBELARI_LOCUS2279"/>
</dbReference>
<protein>
    <submittedName>
        <fullName evidence="3">Uncharacterized protein</fullName>
    </submittedName>
</protein>
<feature type="transmembrane region" description="Helical" evidence="1">
    <location>
        <begin position="42"/>
        <end position="64"/>
    </location>
</feature>
<dbReference type="AlphaFoldDB" id="A0AAF3F641"/>
<dbReference type="Proteomes" id="UP000887575">
    <property type="component" value="Unassembled WGS sequence"/>
</dbReference>
<sequence length="697" mass="77404">MISSGNWAQIIIFSLTWKDLRFKVIYWEDVELCVLDWSATSAYFGTLALLVFGPALLTIMSSGWKIIRAMRSPSAECPSNCLQNTDTCTNGVSIKQTGAKTIEIELFANNLPYMGWMAMGFQGVACKNIEGTGGPCMANTPVTECSWTNGRQMTAGLSYNDATPQNLRITNVDALMKAINFTQEVVTQVENMTYCRVSQMVTAAPLNGVFDADKVFQQDSSKNYSILNAVGPGNGTTISKHTAIALSQLRYPVMAPVNSNATTVASIPTTTRARSSLFPRYSALNMPFDFNECLTKKHCVFGPANCEKDKSCIHGASIRLLEKKESEVIEVEMWSSDLPEWMGVGVQSKECDEVEGNGGPCFANTPTVDCSVTGKGSKIGLSYMDSFARNTRINNVKELMNLTELRSLRFTKNRITYCKVEMLNGMSMKGVGNGHKVLQIDPTKSYLLLTAQGPSNGTTFTSSLISTIRAGFGKGTSRGTQAPILRTKKGFDTTIESTKKVAPFISYTKSMRRFITKRTTQSPIGPMVRIESFSTMEVELFTTKVQEKITNTWMGLGFRDKSQCQPYCTDMDQCPDQCYQNTPFIECATWGDENLVPALSYNNFDESKKQEGLYYVETDMGVLESMETFLNDTYLYCRMKQWIQGDAAAANVKKHKDANYVLVYNKQLEYAMMTTWGSTKGVNDGANKCQFKEKAFF</sequence>
<evidence type="ECO:0000313" key="3">
    <source>
        <dbReference type="WBParaSite" id="MBELARI_LOCUS2279"/>
    </source>
</evidence>
<keyword evidence="1" id="KW-0812">Transmembrane</keyword>
<evidence type="ECO:0000256" key="1">
    <source>
        <dbReference type="SAM" id="Phobius"/>
    </source>
</evidence>